<evidence type="ECO:0000313" key="3">
    <source>
        <dbReference type="Proteomes" id="UP000531659"/>
    </source>
</evidence>
<name>A0A7Y3WUJ1_9CLOT</name>
<evidence type="ECO:0000259" key="1">
    <source>
        <dbReference type="SMART" id="SM00849"/>
    </source>
</evidence>
<gene>
    <name evidence="2" type="ORF">HLQ16_20225</name>
</gene>
<dbReference type="InterPro" id="IPR001279">
    <property type="entry name" value="Metallo-B-lactamas"/>
</dbReference>
<dbReference type="AlphaFoldDB" id="A0A7Y3WUJ1"/>
<keyword evidence="2" id="KW-0378">Hydrolase</keyword>
<sequence>MKIIPIKLSVTTCYLVKYADRYILIDTGYEYDWKLFCTRIEDANVSLSEISHIILTHHHDDHCGLLHTILKENPSIQIVMSNLCKGLLLIGENDHTHGGGHVNKRIHELIRFKQLYISMILKKKIAKNTNLKFPPYKFRDQDIIVTGGTRLREIGIPLDGKIIETPGHTVDSISILFDDGDCIVGDAAANMLQFAGTKYCVIFICNIDEYYKSWEKIISEDAKQIFPAHGKPFSIDKLKENRGKNKVENIVDK</sequence>
<evidence type="ECO:0000313" key="2">
    <source>
        <dbReference type="EMBL" id="NNU78241.1"/>
    </source>
</evidence>
<dbReference type="GeneID" id="83594690"/>
<proteinExistence type="predicted"/>
<dbReference type="Pfam" id="PF00753">
    <property type="entry name" value="Lactamase_B"/>
    <property type="match status" value="1"/>
</dbReference>
<dbReference type="Gene3D" id="3.60.15.10">
    <property type="entry name" value="Ribonuclease Z/Hydroxyacylglutathione hydrolase-like"/>
    <property type="match status" value="1"/>
</dbReference>
<protein>
    <submittedName>
        <fullName evidence="2">MBL fold metallo-hydrolase</fullName>
    </submittedName>
</protein>
<organism evidence="2 3">
    <name type="scientific">Clostridium estertheticum</name>
    <dbReference type="NCBI Taxonomy" id="238834"/>
    <lineage>
        <taxon>Bacteria</taxon>
        <taxon>Bacillati</taxon>
        <taxon>Bacillota</taxon>
        <taxon>Clostridia</taxon>
        <taxon>Eubacteriales</taxon>
        <taxon>Clostridiaceae</taxon>
        <taxon>Clostridium</taxon>
    </lineage>
</organism>
<accession>A0A7Y3WUJ1</accession>
<dbReference type="EMBL" id="JABEYB010000020">
    <property type="protein sequence ID" value="NNU78241.1"/>
    <property type="molecule type" value="Genomic_DNA"/>
</dbReference>
<dbReference type="SMART" id="SM00849">
    <property type="entry name" value="Lactamase_B"/>
    <property type="match status" value="1"/>
</dbReference>
<dbReference type="InterPro" id="IPR050662">
    <property type="entry name" value="Sec-metab_biosynth-thioest"/>
</dbReference>
<reference evidence="2 3" key="1">
    <citation type="submission" date="2020-05" db="EMBL/GenBank/DDBJ databases">
        <title>Complete genome of Clostridium estertheticum subspecies estertheticum, isolated from Vacuum packed lamb meat from New Zealand imported to Switzerland.</title>
        <authorList>
            <person name="Wambui J."/>
            <person name="Stevens M.J.A."/>
            <person name="Stephan R."/>
        </authorList>
    </citation>
    <scope>NUCLEOTIDE SEQUENCE [LARGE SCALE GENOMIC DNA]</scope>
    <source>
        <strain evidence="2 3">CEST001</strain>
    </source>
</reference>
<dbReference type="SUPFAM" id="SSF56281">
    <property type="entry name" value="Metallo-hydrolase/oxidoreductase"/>
    <property type="match status" value="1"/>
</dbReference>
<comment type="caution">
    <text evidence="2">The sequence shown here is derived from an EMBL/GenBank/DDBJ whole genome shotgun (WGS) entry which is preliminary data.</text>
</comment>
<dbReference type="RefSeq" id="WP_171298817.1">
    <property type="nucleotide sequence ID" value="NZ_CP077616.1"/>
</dbReference>
<dbReference type="PANTHER" id="PTHR23131">
    <property type="entry name" value="ENDORIBONUCLEASE LACTB2"/>
    <property type="match status" value="1"/>
</dbReference>
<feature type="domain" description="Metallo-beta-lactamase" evidence="1">
    <location>
        <begin position="10"/>
        <end position="229"/>
    </location>
</feature>
<dbReference type="Proteomes" id="UP000531659">
    <property type="component" value="Unassembled WGS sequence"/>
</dbReference>
<dbReference type="GO" id="GO:0016787">
    <property type="term" value="F:hydrolase activity"/>
    <property type="evidence" value="ECO:0007669"/>
    <property type="project" value="UniProtKB-KW"/>
</dbReference>
<dbReference type="InterPro" id="IPR036866">
    <property type="entry name" value="RibonucZ/Hydroxyglut_hydro"/>
</dbReference>